<sequence>MNLRRIVGAALSGVVLAGSASVLVAPAASATSEHLSTTAESYVDSAAPSSALEPDWDTDLPVGARVIDGMTHLSKSYVTFDLSGVTGVPIASARLTAAEQSVANCKKNRASTQAWLTGTATAPTWDTQPAELVKLPTPVVYDTCTRGSLAWNATTALRQAIRDGRTSVTFVLRLPDTQQADPAFARSYSQVSLDVDTDQPPDTATYLSVGGRHCGPDPVYVDTLNPPMSGNTTDPEYDTLAVRFEWWPTAHPAQKQHLDLTGVSAGGETETYFPADLVENTQYTWHMRVSDAYNAGQWSANCSFIPDVTRPSVAPVVSSTDYPRESTGPGHGGSGIPGTFTFTANGVPDVVGYGWQFDQMSGFVDAPQPGAPVTLQLTPNASGPTQLLVYSYDRAGQRSPAADYRFWVTDNSPTVSCSPQSAFVGQPRQCTVTPGSSGVTGYVYTLDYGNPDVPVPANPDGTAAFTFTPRSTSDGHTHVYVRATLDDGRRSDPAEVVLDTDGGEPTVDVPPPPVAFGAPVQITMHAKLPDSRTFTYEWNYEGEHTIPVGPDGTATITVQPNGSGYFYLFVHTTDGSGLQSWTATAQVQVARTGRR</sequence>
<evidence type="ECO:0008006" key="4">
    <source>
        <dbReference type="Google" id="ProtNLM"/>
    </source>
</evidence>
<evidence type="ECO:0000313" key="2">
    <source>
        <dbReference type="EMBL" id="TDQ05016.1"/>
    </source>
</evidence>
<organism evidence="2 3">
    <name type="scientific">Labedaea rhizosphaerae</name>
    <dbReference type="NCBI Taxonomy" id="598644"/>
    <lineage>
        <taxon>Bacteria</taxon>
        <taxon>Bacillati</taxon>
        <taxon>Actinomycetota</taxon>
        <taxon>Actinomycetes</taxon>
        <taxon>Pseudonocardiales</taxon>
        <taxon>Pseudonocardiaceae</taxon>
        <taxon>Labedaea</taxon>
    </lineage>
</organism>
<dbReference type="Proteomes" id="UP000295444">
    <property type="component" value="Unassembled WGS sequence"/>
</dbReference>
<dbReference type="OrthoDB" id="3439746at2"/>
<dbReference type="AlphaFoldDB" id="A0A4R6SKR5"/>
<protein>
    <recommendedName>
        <fullName evidence="4">Ig-like domain-containing protein</fullName>
    </recommendedName>
</protein>
<reference evidence="2 3" key="1">
    <citation type="submission" date="2019-03" db="EMBL/GenBank/DDBJ databases">
        <title>Genomic Encyclopedia of Type Strains, Phase IV (KMG-IV): sequencing the most valuable type-strain genomes for metagenomic binning, comparative biology and taxonomic classification.</title>
        <authorList>
            <person name="Goeker M."/>
        </authorList>
    </citation>
    <scope>NUCLEOTIDE SEQUENCE [LARGE SCALE GENOMIC DNA]</scope>
    <source>
        <strain evidence="2 3">DSM 45361</strain>
    </source>
</reference>
<feature type="signal peptide" evidence="1">
    <location>
        <begin position="1"/>
        <end position="30"/>
    </location>
</feature>
<keyword evidence="1" id="KW-0732">Signal</keyword>
<dbReference type="RefSeq" id="WP_133847841.1">
    <property type="nucleotide sequence ID" value="NZ_SNXZ01000001.1"/>
</dbReference>
<evidence type="ECO:0000313" key="3">
    <source>
        <dbReference type="Proteomes" id="UP000295444"/>
    </source>
</evidence>
<dbReference type="EMBL" id="SNXZ01000001">
    <property type="protein sequence ID" value="TDQ05016.1"/>
    <property type="molecule type" value="Genomic_DNA"/>
</dbReference>
<gene>
    <name evidence="2" type="ORF">EV186_101980</name>
</gene>
<evidence type="ECO:0000256" key="1">
    <source>
        <dbReference type="SAM" id="SignalP"/>
    </source>
</evidence>
<keyword evidence="3" id="KW-1185">Reference proteome</keyword>
<proteinExistence type="predicted"/>
<feature type="chain" id="PRO_5020341119" description="Ig-like domain-containing protein" evidence="1">
    <location>
        <begin position="31"/>
        <end position="595"/>
    </location>
</feature>
<name>A0A4R6SKR5_LABRH</name>
<comment type="caution">
    <text evidence="2">The sequence shown here is derived from an EMBL/GenBank/DDBJ whole genome shotgun (WGS) entry which is preliminary data.</text>
</comment>
<accession>A0A4R6SKR5</accession>